<dbReference type="Pfam" id="PF08696">
    <property type="entry name" value="Dna2"/>
    <property type="match status" value="1"/>
</dbReference>
<dbReference type="InterPro" id="IPR011604">
    <property type="entry name" value="PDDEXK-like_dom_sf"/>
</dbReference>
<dbReference type="GO" id="GO:0004518">
    <property type="term" value="F:nuclease activity"/>
    <property type="evidence" value="ECO:0007669"/>
    <property type="project" value="UniProtKB-KW"/>
</dbReference>
<evidence type="ECO:0000256" key="8">
    <source>
        <dbReference type="ARBA" id="ARBA00022840"/>
    </source>
</evidence>
<keyword evidence="10" id="KW-0411">Iron-sulfur</keyword>
<evidence type="ECO:0000256" key="1">
    <source>
        <dbReference type="ARBA" id="ARBA00001966"/>
    </source>
</evidence>
<keyword evidence="7" id="KW-0347">Helicase</keyword>
<dbReference type="EMBL" id="BFAD01000006">
    <property type="protein sequence ID" value="GBE84118.1"/>
    <property type="molecule type" value="Genomic_DNA"/>
</dbReference>
<dbReference type="GO" id="GO:0004386">
    <property type="term" value="F:helicase activity"/>
    <property type="evidence" value="ECO:0007669"/>
    <property type="project" value="UniProtKB-KW"/>
</dbReference>
<protein>
    <recommendedName>
        <fullName evidence="11">DNA replication factor Dna2 N-terminal domain-containing protein</fullName>
    </recommendedName>
</protein>
<dbReference type="PANTHER" id="PTHR36531">
    <property type="entry name" value="CRISPR-ASSOCIATED EXONUCLEASE CAS4"/>
    <property type="match status" value="1"/>
</dbReference>
<keyword evidence="13" id="KW-1185">Reference proteome</keyword>
<comment type="similarity">
    <text evidence="2">Belongs to the DNA2/NAM7 helicase family.</text>
</comment>
<dbReference type="RefSeq" id="XP_027615031.1">
    <property type="nucleotide sequence ID" value="XM_027759230.1"/>
</dbReference>
<dbReference type="PANTHER" id="PTHR36531:SF6">
    <property type="entry name" value="DNA REPLICATION ATP-DEPENDENT HELICASE_NUCLEASE DNA2"/>
    <property type="match status" value="1"/>
</dbReference>
<dbReference type="GO" id="GO:0051536">
    <property type="term" value="F:iron-sulfur cluster binding"/>
    <property type="evidence" value="ECO:0007669"/>
    <property type="project" value="UniProtKB-KW"/>
</dbReference>
<sequence>MEVPTDCRHQEWRCFILRDDWADADDHVGDIVNVIDTFEPTPSSSSSGPMLSIAVSAKCGRKVLMSKLTWRSLDVTHVLMWGNMLHEVMQMYPAEGRWYERWVDAQITDVVGRGLSELIRINMSIDQAKVGMKAWAKELKVFAEKYISQEPKVDAVPLLHDVEEDIWSPRCSLRGKVHASVPAVIFEIDGESSPFMRAAPMHTTQNWTMPLEIKTGRAVAGMEHCMQTMLYTLLMAERYRTEVPSGLLYYTQSEEVVHVPATRNEVRALLVAQNDMAGYMMR</sequence>
<evidence type="ECO:0000256" key="10">
    <source>
        <dbReference type="ARBA" id="ARBA00023014"/>
    </source>
</evidence>
<dbReference type="InterPro" id="IPR051827">
    <property type="entry name" value="Cas4_exonuclease"/>
</dbReference>
<evidence type="ECO:0000256" key="3">
    <source>
        <dbReference type="ARBA" id="ARBA00022722"/>
    </source>
</evidence>
<evidence type="ECO:0000256" key="6">
    <source>
        <dbReference type="ARBA" id="ARBA00022801"/>
    </source>
</evidence>
<evidence type="ECO:0000259" key="11">
    <source>
        <dbReference type="Pfam" id="PF08696"/>
    </source>
</evidence>
<dbReference type="InParanoid" id="A0A401GPH4"/>
<dbReference type="OrthoDB" id="3265726at2759"/>
<dbReference type="GO" id="GO:0016787">
    <property type="term" value="F:hydrolase activity"/>
    <property type="evidence" value="ECO:0007669"/>
    <property type="project" value="UniProtKB-KW"/>
</dbReference>
<proteinExistence type="inferred from homology"/>
<keyword evidence="6" id="KW-0378">Hydrolase</keyword>
<dbReference type="GO" id="GO:0046872">
    <property type="term" value="F:metal ion binding"/>
    <property type="evidence" value="ECO:0007669"/>
    <property type="project" value="UniProtKB-KW"/>
</dbReference>
<dbReference type="GeneID" id="38781035"/>
<dbReference type="STRING" id="139825.A0A401GPH4"/>
<gene>
    <name evidence="12" type="ORF">SCP_0600960</name>
</gene>
<comment type="cofactor">
    <cofactor evidence="1">
        <name>[4Fe-4S] cluster</name>
        <dbReference type="ChEBI" id="CHEBI:49883"/>
    </cofactor>
</comment>
<keyword evidence="5" id="KW-0547">Nucleotide-binding</keyword>
<keyword evidence="8" id="KW-0067">ATP-binding</keyword>
<evidence type="ECO:0000256" key="2">
    <source>
        <dbReference type="ARBA" id="ARBA00007913"/>
    </source>
</evidence>
<dbReference type="GO" id="GO:0005524">
    <property type="term" value="F:ATP binding"/>
    <property type="evidence" value="ECO:0007669"/>
    <property type="project" value="UniProtKB-KW"/>
</dbReference>
<evidence type="ECO:0000256" key="7">
    <source>
        <dbReference type="ARBA" id="ARBA00022806"/>
    </source>
</evidence>
<keyword evidence="3" id="KW-0540">Nuclease</keyword>
<dbReference type="Gene3D" id="3.90.320.10">
    <property type="match status" value="1"/>
</dbReference>
<evidence type="ECO:0000256" key="4">
    <source>
        <dbReference type="ARBA" id="ARBA00022723"/>
    </source>
</evidence>
<organism evidence="12 13">
    <name type="scientific">Sparassis crispa</name>
    <dbReference type="NCBI Taxonomy" id="139825"/>
    <lineage>
        <taxon>Eukaryota</taxon>
        <taxon>Fungi</taxon>
        <taxon>Dikarya</taxon>
        <taxon>Basidiomycota</taxon>
        <taxon>Agaricomycotina</taxon>
        <taxon>Agaricomycetes</taxon>
        <taxon>Polyporales</taxon>
        <taxon>Sparassidaceae</taxon>
        <taxon>Sparassis</taxon>
    </lineage>
</organism>
<name>A0A401GPH4_9APHY</name>
<dbReference type="InterPro" id="IPR014808">
    <property type="entry name" value="DNA_replication_fac_Dna2_N"/>
</dbReference>
<evidence type="ECO:0000256" key="5">
    <source>
        <dbReference type="ARBA" id="ARBA00022741"/>
    </source>
</evidence>
<feature type="domain" description="DNA replication factor Dna2 N-terminal" evidence="11">
    <location>
        <begin position="10"/>
        <end position="181"/>
    </location>
</feature>
<dbReference type="AlphaFoldDB" id="A0A401GPH4"/>
<keyword evidence="9" id="KW-0408">Iron</keyword>
<dbReference type="Proteomes" id="UP000287166">
    <property type="component" value="Unassembled WGS sequence"/>
</dbReference>
<reference evidence="12 13" key="1">
    <citation type="journal article" date="2018" name="Sci. Rep.">
        <title>Genome sequence of the cauliflower mushroom Sparassis crispa (Hanabiratake) and its association with beneficial usage.</title>
        <authorList>
            <person name="Kiyama R."/>
            <person name="Furutani Y."/>
            <person name="Kawaguchi K."/>
            <person name="Nakanishi T."/>
        </authorList>
    </citation>
    <scope>NUCLEOTIDE SEQUENCE [LARGE SCALE GENOMIC DNA]</scope>
</reference>
<keyword evidence="4" id="KW-0479">Metal-binding</keyword>
<comment type="caution">
    <text evidence="12">The sequence shown here is derived from an EMBL/GenBank/DDBJ whole genome shotgun (WGS) entry which is preliminary data.</text>
</comment>
<evidence type="ECO:0000313" key="13">
    <source>
        <dbReference type="Proteomes" id="UP000287166"/>
    </source>
</evidence>
<accession>A0A401GPH4</accession>
<evidence type="ECO:0000313" key="12">
    <source>
        <dbReference type="EMBL" id="GBE84118.1"/>
    </source>
</evidence>
<evidence type="ECO:0000256" key="9">
    <source>
        <dbReference type="ARBA" id="ARBA00023004"/>
    </source>
</evidence>